<accession>A0A034W1Z2</accession>
<dbReference type="InterPro" id="IPR013217">
    <property type="entry name" value="Methyltransf_12"/>
</dbReference>
<dbReference type="GO" id="GO:0010420">
    <property type="term" value="F:polyprenyldihydroxybenzoate methyltransferase activity"/>
    <property type="evidence" value="ECO:0007669"/>
    <property type="project" value="TreeGrafter"/>
</dbReference>
<keyword evidence="2 11" id="KW-0489">Methyltransferase</keyword>
<comment type="function">
    <text evidence="6">O-methyltransferase that transfers a methyl group from S-adenosyl-L-methionine (SAM) to the carboxyl group of juvenile hormone acids to produce active juvenile hormones in the corpora allata, the last step during juvenile hormone biosynthesis. Also able to methylate farnesoate to methyl farnesoate.</text>
</comment>
<proteinExistence type="inferred from homology"/>
<evidence type="ECO:0000256" key="8">
    <source>
        <dbReference type="ARBA" id="ARBA00072312"/>
    </source>
</evidence>
<dbReference type="GO" id="GO:0006718">
    <property type="term" value="P:juvenile hormone biosynthetic process"/>
    <property type="evidence" value="ECO:0007669"/>
    <property type="project" value="UniProtKB-ARBA"/>
</dbReference>
<keyword evidence="3 11" id="KW-0808">Transferase</keyword>
<evidence type="ECO:0000256" key="5">
    <source>
        <dbReference type="ARBA" id="ARBA00051694"/>
    </source>
</evidence>
<comment type="similarity">
    <text evidence="1">Belongs to the methyltransferase superfamily.</text>
</comment>
<dbReference type="GO" id="GO:0032259">
    <property type="term" value="P:methylation"/>
    <property type="evidence" value="ECO:0007669"/>
    <property type="project" value="UniProtKB-KW"/>
</dbReference>
<feature type="non-terminal residue" evidence="11">
    <location>
        <position position="1"/>
    </location>
</feature>
<dbReference type="InterPro" id="IPR029063">
    <property type="entry name" value="SAM-dependent_MTases_sf"/>
</dbReference>
<dbReference type="EMBL" id="GAKP01009356">
    <property type="protein sequence ID" value="JAC49596.1"/>
    <property type="molecule type" value="Transcribed_RNA"/>
</dbReference>
<evidence type="ECO:0000256" key="4">
    <source>
        <dbReference type="ARBA" id="ARBA00050595"/>
    </source>
</evidence>
<evidence type="ECO:0000259" key="10">
    <source>
        <dbReference type="Pfam" id="PF08242"/>
    </source>
</evidence>
<evidence type="ECO:0000256" key="3">
    <source>
        <dbReference type="ARBA" id="ARBA00022679"/>
    </source>
</evidence>
<evidence type="ECO:0000256" key="1">
    <source>
        <dbReference type="ARBA" id="ARBA00008361"/>
    </source>
</evidence>
<name>A0A034W1Z2_BACDO</name>
<dbReference type="CDD" id="cd02440">
    <property type="entry name" value="AdoMet_MTases"/>
    <property type="match status" value="1"/>
</dbReference>
<evidence type="ECO:0000256" key="9">
    <source>
        <dbReference type="ARBA" id="ARBA00079812"/>
    </source>
</evidence>
<dbReference type="AlphaFoldDB" id="A0A034W1Z2"/>
<dbReference type="GO" id="GO:0019010">
    <property type="term" value="F:farnesoic acid O-methyltransferase activity"/>
    <property type="evidence" value="ECO:0007669"/>
    <property type="project" value="UniProtKB-EC"/>
</dbReference>
<dbReference type="PANTHER" id="PTHR43464:SF23">
    <property type="entry name" value="JUVENILE HORMONE ACID O-METHYLTRANSFERASE"/>
    <property type="match status" value="1"/>
</dbReference>
<sequence>VLKKLSKKFEKKNLYQKSTDNMNLASLYHRASAVQRRDSKQIFQEYIKVMKWRADGRDTIIDIGSGSGNVLMDHIYPLLPPNFKAVLSTDISARMVEFARQNYGYIKRAQFEVLDIACAELPHHLCNRFDHVTSFYCLHWVQDQKRALQNIRQLLRVSGGDCLLVFLANNPIYDVYLTLAKTQKWCDYMRDVQQFISPLHSSSDPGAEFSKLLAETGFVDYTVEIRNEIYVYDGTQNVKDNVKAICPFLERMSPAMQEDFLDDIVQCVADMNLREADINTKDFKFIAPYKLVVVYARKPNEFLSTMIEETERVTKRLM</sequence>
<protein>
    <recommendedName>
        <fullName evidence="8">Juvenile hormone acid O-methyltransferase</fullName>
        <ecNumber evidence="7">2.1.1.325</ecNumber>
    </recommendedName>
    <alternativeName>
        <fullName evidence="9">Juvenile hormone acid methyltransferase</fullName>
    </alternativeName>
</protein>
<comment type="catalytic activity">
    <reaction evidence="4">
        <text>juvenile hormone III carboxylate + S-adenosyl-L-methionine = juvenile hormone III + S-adenosyl-L-homocysteine</text>
        <dbReference type="Rhea" id="RHEA:43720"/>
        <dbReference type="ChEBI" id="CHEBI:27493"/>
        <dbReference type="ChEBI" id="CHEBI:57856"/>
        <dbReference type="ChEBI" id="CHEBI:59789"/>
        <dbReference type="ChEBI" id="CHEBI:83274"/>
        <dbReference type="EC" id="2.1.1.325"/>
    </reaction>
</comment>
<organism evidence="11">
    <name type="scientific">Bactrocera dorsalis</name>
    <name type="common">Oriental fruit fly</name>
    <name type="synonym">Dacus dorsalis</name>
    <dbReference type="NCBI Taxonomy" id="27457"/>
    <lineage>
        <taxon>Eukaryota</taxon>
        <taxon>Metazoa</taxon>
        <taxon>Ecdysozoa</taxon>
        <taxon>Arthropoda</taxon>
        <taxon>Hexapoda</taxon>
        <taxon>Insecta</taxon>
        <taxon>Pterygota</taxon>
        <taxon>Neoptera</taxon>
        <taxon>Endopterygota</taxon>
        <taxon>Diptera</taxon>
        <taxon>Brachycera</taxon>
        <taxon>Muscomorpha</taxon>
        <taxon>Tephritoidea</taxon>
        <taxon>Tephritidae</taxon>
        <taxon>Bactrocera</taxon>
        <taxon>Bactrocera</taxon>
    </lineage>
</organism>
<feature type="domain" description="Methyltransferase type 12" evidence="10">
    <location>
        <begin position="61"/>
        <end position="159"/>
    </location>
</feature>
<evidence type="ECO:0000256" key="7">
    <source>
        <dbReference type="ARBA" id="ARBA00066747"/>
    </source>
</evidence>
<dbReference type="EC" id="2.1.1.325" evidence="7"/>
<dbReference type="PANTHER" id="PTHR43464">
    <property type="entry name" value="METHYLTRANSFERASE"/>
    <property type="match status" value="1"/>
</dbReference>
<dbReference type="SUPFAM" id="SSF53335">
    <property type="entry name" value="S-adenosyl-L-methionine-dependent methyltransferases"/>
    <property type="match status" value="1"/>
</dbReference>
<dbReference type="Pfam" id="PF08242">
    <property type="entry name" value="Methyltransf_12"/>
    <property type="match status" value="1"/>
</dbReference>
<dbReference type="FunFam" id="3.40.50.150:FF:000539">
    <property type="entry name" value="juvenile hormone acid O-methyltransferase"/>
    <property type="match status" value="1"/>
</dbReference>
<evidence type="ECO:0000256" key="2">
    <source>
        <dbReference type="ARBA" id="ARBA00022603"/>
    </source>
</evidence>
<reference evidence="11" key="1">
    <citation type="journal article" date="2014" name="BMC Genomics">
        <title>Characterizing the developmental transcriptome of the oriental fruit fly, Bactrocera dorsalis (Diptera: Tephritidae) through comparative genomic analysis with Drosophila melanogaster utilizing modENCODE datasets.</title>
        <authorList>
            <person name="Geib S.M."/>
            <person name="Calla B."/>
            <person name="Hall B."/>
            <person name="Hou S."/>
            <person name="Manoukis N.C."/>
        </authorList>
    </citation>
    <scope>NUCLEOTIDE SEQUENCE</scope>
    <source>
        <strain evidence="11">Punador</strain>
    </source>
</reference>
<dbReference type="Gene3D" id="3.40.50.150">
    <property type="entry name" value="Vaccinia Virus protein VP39"/>
    <property type="match status" value="1"/>
</dbReference>
<evidence type="ECO:0000256" key="6">
    <source>
        <dbReference type="ARBA" id="ARBA00058797"/>
    </source>
</evidence>
<gene>
    <name evidence="11" type="primary">235L</name>
</gene>
<dbReference type="OrthoDB" id="8300214at2759"/>
<comment type="catalytic activity">
    <reaction evidence="5">
        <text>(2E,6E)-farnesoate + S-adenosyl-L-methionine = methyl (2E,6E)-farnesoate + S-adenosyl-L-homocysteine</text>
        <dbReference type="Rhea" id="RHEA:43700"/>
        <dbReference type="ChEBI" id="CHEBI:57856"/>
        <dbReference type="ChEBI" id="CHEBI:59789"/>
        <dbReference type="ChEBI" id="CHEBI:80535"/>
        <dbReference type="ChEBI" id="CHEBI:83276"/>
        <dbReference type="EC" id="2.1.1.325"/>
    </reaction>
</comment>
<evidence type="ECO:0000313" key="11">
    <source>
        <dbReference type="EMBL" id="JAC49596.1"/>
    </source>
</evidence>